<gene>
    <name evidence="2" type="primary">ORF12249</name>
</gene>
<feature type="non-terminal residue" evidence="2">
    <location>
        <position position="1"/>
    </location>
</feature>
<proteinExistence type="predicted"/>
<evidence type="ECO:0000256" key="1">
    <source>
        <dbReference type="SAM" id="MobiDB-lite"/>
    </source>
</evidence>
<feature type="non-terminal residue" evidence="2">
    <location>
        <position position="100"/>
    </location>
</feature>
<name>A0A0B6Y5B4_9EUPU</name>
<evidence type="ECO:0000313" key="2">
    <source>
        <dbReference type="EMBL" id="CEK51016.1"/>
    </source>
</evidence>
<dbReference type="AlphaFoldDB" id="A0A0B6Y5B4"/>
<protein>
    <submittedName>
        <fullName evidence="2">Uncharacterized protein</fullName>
    </submittedName>
</protein>
<sequence>KHPEEAAKGEINIDLIPDSPMESPTNQVHTTLSAFSGHGASSSSANSMSDLNKFLQHGPGAPLPNYMNFMSPTSGLNLPFPGYSSDMLNHMSFEDSFLKK</sequence>
<reference evidence="2" key="1">
    <citation type="submission" date="2014-12" db="EMBL/GenBank/DDBJ databases">
        <title>Insight into the proteome of Arion vulgaris.</title>
        <authorList>
            <person name="Aradska J."/>
            <person name="Bulat T."/>
            <person name="Smidak R."/>
            <person name="Sarate P."/>
            <person name="Gangsoo J."/>
            <person name="Sialana F."/>
            <person name="Bilban M."/>
            <person name="Lubec G."/>
        </authorList>
    </citation>
    <scope>NUCLEOTIDE SEQUENCE</scope>
    <source>
        <tissue evidence="2">Skin</tissue>
    </source>
</reference>
<feature type="compositionally biased region" description="Low complexity" evidence="1">
    <location>
        <begin position="34"/>
        <end position="49"/>
    </location>
</feature>
<accession>A0A0B6Y5B4</accession>
<feature type="region of interest" description="Disordered" evidence="1">
    <location>
        <begin position="34"/>
        <end position="53"/>
    </location>
</feature>
<organism evidence="2">
    <name type="scientific">Arion vulgaris</name>
    <dbReference type="NCBI Taxonomy" id="1028688"/>
    <lineage>
        <taxon>Eukaryota</taxon>
        <taxon>Metazoa</taxon>
        <taxon>Spiralia</taxon>
        <taxon>Lophotrochozoa</taxon>
        <taxon>Mollusca</taxon>
        <taxon>Gastropoda</taxon>
        <taxon>Heterobranchia</taxon>
        <taxon>Euthyneura</taxon>
        <taxon>Panpulmonata</taxon>
        <taxon>Eupulmonata</taxon>
        <taxon>Stylommatophora</taxon>
        <taxon>Helicina</taxon>
        <taxon>Arionoidea</taxon>
        <taxon>Arionidae</taxon>
        <taxon>Arion</taxon>
    </lineage>
</organism>
<dbReference type="EMBL" id="HACG01004151">
    <property type="protein sequence ID" value="CEK51016.1"/>
    <property type="molecule type" value="Transcribed_RNA"/>
</dbReference>
<feature type="region of interest" description="Disordered" evidence="1">
    <location>
        <begin position="1"/>
        <end position="27"/>
    </location>
</feature>